<dbReference type="GO" id="GO:0009055">
    <property type="term" value="F:electron transfer activity"/>
    <property type="evidence" value="ECO:0007669"/>
    <property type="project" value="InterPro"/>
</dbReference>
<keyword evidence="3 4" id="KW-0408">Iron</keyword>
<dbReference type="GO" id="GO:0046872">
    <property type="term" value="F:metal ion binding"/>
    <property type="evidence" value="ECO:0007669"/>
    <property type="project" value="UniProtKB-KW"/>
</dbReference>
<keyword evidence="2 4" id="KW-0479">Metal-binding</keyword>
<comment type="caution">
    <text evidence="7">The sequence shown here is derived from an EMBL/GenBank/DDBJ whole genome shotgun (WGS) entry which is preliminary data.</text>
</comment>
<dbReference type="InterPro" id="IPR009056">
    <property type="entry name" value="Cyt_c-like_dom"/>
</dbReference>
<feature type="signal peptide" evidence="5">
    <location>
        <begin position="1"/>
        <end position="18"/>
    </location>
</feature>
<evidence type="ECO:0000259" key="6">
    <source>
        <dbReference type="PROSITE" id="PS51007"/>
    </source>
</evidence>
<organism evidence="7 8">
    <name type="scientific">Proteobacteria bacterium 228</name>
    <dbReference type="NCBI Taxonomy" id="2083153"/>
    <lineage>
        <taxon>Bacteria</taxon>
        <taxon>Pseudomonadati</taxon>
        <taxon>Pseudomonadota</taxon>
    </lineage>
</organism>
<reference evidence="7 8" key="1">
    <citation type="submission" date="2018-02" db="EMBL/GenBank/DDBJ databases">
        <title>novel marine gammaproteobacteria from coastal saline agro ecosystem.</title>
        <authorList>
            <person name="Krishnan R."/>
            <person name="Ramesh Kumar N."/>
        </authorList>
    </citation>
    <scope>NUCLEOTIDE SEQUENCE [LARGE SCALE GENOMIC DNA]</scope>
    <source>
        <strain evidence="7 8">228</strain>
    </source>
</reference>
<evidence type="ECO:0000256" key="4">
    <source>
        <dbReference type="PROSITE-ProRule" id="PRU00433"/>
    </source>
</evidence>
<dbReference type="SUPFAM" id="SSF46626">
    <property type="entry name" value="Cytochrome c"/>
    <property type="match status" value="1"/>
</dbReference>
<proteinExistence type="predicted"/>
<dbReference type="Gene3D" id="1.10.760.10">
    <property type="entry name" value="Cytochrome c-like domain"/>
    <property type="match status" value="1"/>
</dbReference>
<protein>
    <submittedName>
        <fullName evidence="7">Cytochrome C</fullName>
    </submittedName>
</protein>
<evidence type="ECO:0000256" key="5">
    <source>
        <dbReference type="SAM" id="SignalP"/>
    </source>
</evidence>
<name>A0A2S5KL01_9PROT</name>
<dbReference type="AlphaFoldDB" id="A0A2S5KL01"/>
<feature type="chain" id="PRO_5015422432" evidence="5">
    <location>
        <begin position="19"/>
        <end position="148"/>
    </location>
</feature>
<keyword evidence="1 4" id="KW-0349">Heme</keyword>
<evidence type="ECO:0000313" key="7">
    <source>
        <dbReference type="EMBL" id="PPC75323.1"/>
    </source>
</evidence>
<evidence type="ECO:0000313" key="8">
    <source>
        <dbReference type="Proteomes" id="UP000238196"/>
    </source>
</evidence>
<dbReference type="EMBL" id="PRLP01000106">
    <property type="protein sequence ID" value="PPC75323.1"/>
    <property type="molecule type" value="Genomic_DNA"/>
</dbReference>
<evidence type="ECO:0000256" key="1">
    <source>
        <dbReference type="ARBA" id="ARBA00022617"/>
    </source>
</evidence>
<dbReference type="Proteomes" id="UP000238196">
    <property type="component" value="Unassembled WGS sequence"/>
</dbReference>
<dbReference type="InterPro" id="IPR036909">
    <property type="entry name" value="Cyt_c-like_dom_sf"/>
</dbReference>
<dbReference type="GO" id="GO:0020037">
    <property type="term" value="F:heme binding"/>
    <property type="evidence" value="ECO:0007669"/>
    <property type="project" value="InterPro"/>
</dbReference>
<feature type="domain" description="Cytochrome c" evidence="6">
    <location>
        <begin position="18"/>
        <end position="132"/>
    </location>
</feature>
<dbReference type="OrthoDB" id="9811281at2"/>
<evidence type="ECO:0000256" key="2">
    <source>
        <dbReference type="ARBA" id="ARBA00022723"/>
    </source>
</evidence>
<accession>A0A2S5KL01</accession>
<evidence type="ECO:0000256" key="3">
    <source>
        <dbReference type="ARBA" id="ARBA00023004"/>
    </source>
</evidence>
<dbReference type="PROSITE" id="PS51007">
    <property type="entry name" value="CYTC"/>
    <property type="match status" value="1"/>
</dbReference>
<keyword evidence="5" id="KW-0732">Signal</keyword>
<gene>
    <name evidence="7" type="ORF">C4K68_22095</name>
</gene>
<sequence length="148" mass="16007">MAALLLGLILLGAGQAQASPDLGAKNNFILRCTGCHGQDGSGSLAGGIPDFRGFVASFSFTPAGRLYLMHVPGVVSASLDNREIAAVMNYVMREWGGESFNARQYTPFTEQEVASLQQQEVRDVVKLRREVVRDLQAQGLPVAPYPWP</sequence>